<feature type="non-terminal residue" evidence="2">
    <location>
        <position position="1"/>
    </location>
</feature>
<feature type="non-terminal residue" evidence="2">
    <location>
        <position position="250"/>
    </location>
</feature>
<protein>
    <recommendedName>
        <fullName evidence="1">DUF1565 domain-containing protein</fullName>
    </recommendedName>
</protein>
<reference evidence="2" key="1">
    <citation type="journal article" date="2014" name="Front. Microbiol.">
        <title>High frequency of phylogenetically diverse reductive dehalogenase-homologous genes in deep subseafloor sedimentary metagenomes.</title>
        <authorList>
            <person name="Kawai M."/>
            <person name="Futagami T."/>
            <person name="Toyoda A."/>
            <person name="Takaki Y."/>
            <person name="Nishi S."/>
            <person name="Hori S."/>
            <person name="Arai W."/>
            <person name="Tsubouchi T."/>
            <person name="Morono Y."/>
            <person name="Uchiyama I."/>
            <person name="Ito T."/>
            <person name="Fujiyama A."/>
            <person name="Inagaki F."/>
            <person name="Takami H."/>
        </authorList>
    </citation>
    <scope>NUCLEOTIDE SEQUENCE</scope>
    <source>
        <strain evidence="2">Expedition CK06-06</strain>
    </source>
</reference>
<dbReference type="InterPro" id="IPR011050">
    <property type="entry name" value="Pectin_lyase_fold/virulence"/>
</dbReference>
<dbReference type="SUPFAM" id="SSF51126">
    <property type="entry name" value="Pectin lyase-like"/>
    <property type="match status" value="1"/>
</dbReference>
<gene>
    <name evidence="2" type="ORF">S12H4_47732</name>
</gene>
<evidence type="ECO:0000313" key="2">
    <source>
        <dbReference type="EMBL" id="GAJ12902.1"/>
    </source>
</evidence>
<comment type="caution">
    <text evidence="2">The sequence shown here is derived from an EMBL/GenBank/DDBJ whole genome shotgun (WGS) entry which is preliminary data.</text>
</comment>
<feature type="domain" description="DUF1565" evidence="1">
    <location>
        <begin position="197"/>
        <end position="234"/>
    </location>
</feature>
<accession>X1V8Y5</accession>
<dbReference type="EMBL" id="BARW01029754">
    <property type="protein sequence ID" value="GAJ12902.1"/>
    <property type="molecule type" value="Genomic_DNA"/>
</dbReference>
<dbReference type="Gene3D" id="2.160.20.10">
    <property type="entry name" value="Single-stranded right-handed beta-helix, Pectin lyase-like"/>
    <property type="match status" value="1"/>
</dbReference>
<dbReference type="InterPro" id="IPR011459">
    <property type="entry name" value="DUF1565"/>
</dbReference>
<dbReference type="Pfam" id="PF07602">
    <property type="entry name" value="DUF1565"/>
    <property type="match status" value="1"/>
</dbReference>
<evidence type="ECO:0000259" key="1">
    <source>
        <dbReference type="Pfam" id="PF07602"/>
    </source>
</evidence>
<dbReference type="InterPro" id="IPR012334">
    <property type="entry name" value="Pectin_lyas_fold"/>
</dbReference>
<dbReference type="AlphaFoldDB" id="X1V8Y5"/>
<sequence length="250" mass="24344">AGTVPTGWTASGPTADVVTYTADAGSEIAPGASAAVTFSPAVTNPATAGAADTPVVTTSDAGSKDALAFKADTGWIGYIADDVGDSDITIDYNDAQPFTALSVNVTGNDITVELADNGTAPTSTASAVVAAINADTAAGALVDAAVATGKEAEVVPISGSLPLIGGTAAVVDNDCDETPETLTVIAAPFAIWVDDDGNDANPGSEASPVATIAQGISIAPVSGTVNVMPGTYEPSASIAIATEGLTLQST</sequence>
<proteinExistence type="predicted"/>
<organism evidence="2">
    <name type="scientific">marine sediment metagenome</name>
    <dbReference type="NCBI Taxonomy" id="412755"/>
    <lineage>
        <taxon>unclassified sequences</taxon>
        <taxon>metagenomes</taxon>
        <taxon>ecological metagenomes</taxon>
    </lineage>
</organism>
<name>X1V8Y5_9ZZZZ</name>